<accession>A0A2B4T023</accession>
<dbReference type="EMBL" id="LSMT01000004">
    <property type="protein sequence ID" value="PFX34460.1"/>
    <property type="molecule type" value="Genomic_DNA"/>
</dbReference>
<dbReference type="Pfam" id="PF03564">
    <property type="entry name" value="DUF1759"/>
    <property type="match status" value="1"/>
</dbReference>
<evidence type="ECO:0000313" key="3">
    <source>
        <dbReference type="Proteomes" id="UP000225706"/>
    </source>
</evidence>
<evidence type="ECO:0000313" key="2">
    <source>
        <dbReference type="EMBL" id="PFX34460.1"/>
    </source>
</evidence>
<dbReference type="OrthoDB" id="5989733at2759"/>
<reference evidence="3" key="1">
    <citation type="journal article" date="2017" name="bioRxiv">
        <title>Comparative analysis of the genomes of Stylophora pistillata and Acropora digitifera provides evidence for extensive differences between species of corals.</title>
        <authorList>
            <person name="Voolstra C.R."/>
            <person name="Li Y."/>
            <person name="Liew Y.J."/>
            <person name="Baumgarten S."/>
            <person name="Zoccola D."/>
            <person name="Flot J.-F."/>
            <person name="Tambutte S."/>
            <person name="Allemand D."/>
            <person name="Aranda M."/>
        </authorList>
    </citation>
    <scope>NUCLEOTIDE SEQUENCE [LARGE SCALE GENOMIC DNA]</scope>
</reference>
<organism evidence="2 3">
    <name type="scientific">Stylophora pistillata</name>
    <name type="common">Smooth cauliflower coral</name>
    <dbReference type="NCBI Taxonomy" id="50429"/>
    <lineage>
        <taxon>Eukaryota</taxon>
        <taxon>Metazoa</taxon>
        <taxon>Cnidaria</taxon>
        <taxon>Anthozoa</taxon>
        <taxon>Hexacorallia</taxon>
        <taxon>Scleractinia</taxon>
        <taxon>Astrocoeniina</taxon>
        <taxon>Pocilloporidae</taxon>
        <taxon>Stylophora</taxon>
    </lineage>
</organism>
<sequence>MRERDRIKRIATITDDQSKWAEYRRLKNRVNHSIKASKEDYYYSYFEDNVGKAKAIWNGIDTLLSHVRMYADDTNLTFASNDPEELFSSLTHGLNNLKQWLDSNRLSLNVLKTSSGVYLQEEVDGKHNEAMDEEEDRIENLKQQKAKDKSAFTRIKNKLLSLLDEEDYPSRREVKADMWNQLKRVSIPVFNGDERYEGWKMAFMAFVDKAPATPEYKLLQLRQYLSGEALKVVEPLGYSATAYETATERLERKFGGKRRQVALHLEELENFKPLRPGNARDLERLADLFLVALRTVPVFLKNSYRRIKVNALLDDASTKTYLNADVAAELGLQGHPQSVTVNVLNGQVETFDTMPVEVELESLDGNVKVTISTFTAERVTGNLRVIDWGKYAVNYTHLKGIQFPNPGIRPIADLLIGGDYAELHYSFKDVRGQPGEPVARLTPLGWTCTGTVSGFEGDTYQSSFAHTYFVRKQSDTDEISSLLRV</sequence>
<dbReference type="InterPro" id="IPR005312">
    <property type="entry name" value="DUF1759"/>
</dbReference>
<name>A0A2B4T023_STYPI</name>
<keyword evidence="3" id="KW-1185">Reference proteome</keyword>
<proteinExistence type="predicted"/>
<keyword evidence="1" id="KW-0175">Coiled coil</keyword>
<gene>
    <name evidence="2" type="ORF">AWC38_SpisGene666</name>
</gene>
<dbReference type="PANTHER" id="PTHR47331">
    <property type="entry name" value="PHD-TYPE DOMAIN-CONTAINING PROTEIN"/>
    <property type="match status" value="1"/>
</dbReference>
<protein>
    <submittedName>
        <fullName evidence="2">Uncharacterized protein</fullName>
    </submittedName>
</protein>
<comment type="caution">
    <text evidence="2">The sequence shown here is derived from an EMBL/GenBank/DDBJ whole genome shotgun (WGS) entry which is preliminary data.</text>
</comment>
<feature type="coiled-coil region" evidence="1">
    <location>
        <begin position="124"/>
        <end position="158"/>
    </location>
</feature>
<dbReference type="PANTHER" id="PTHR47331:SF5">
    <property type="entry name" value="RIBONUCLEASE H"/>
    <property type="match status" value="1"/>
</dbReference>
<dbReference type="AlphaFoldDB" id="A0A2B4T023"/>
<evidence type="ECO:0000256" key="1">
    <source>
        <dbReference type="SAM" id="Coils"/>
    </source>
</evidence>
<dbReference type="Proteomes" id="UP000225706">
    <property type="component" value="Unassembled WGS sequence"/>
</dbReference>